<dbReference type="Proteomes" id="UP000287033">
    <property type="component" value="Unassembled WGS sequence"/>
</dbReference>
<feature type="region of interest" description="Disordered" evidence="1">
    <location>
        <begin position="123"/>
        <end position="167"/>
    </location>
</feature>
<name>A0A401T3A1_CHIPU</name>
<organism evidence="2 3">
    <name type="scientific">Chiloscyllium punctatum</name>
    <name type="common">Brownbanded bambooshark</name>
    <name type="synonym">Hemiscyllium punctatum</name>
    <dbReference type="NCBI Taxonomy" id="137246"/>
    <lineage>
        <taxon>Eukaryota</taxon>
        <taxon>Metazoa</taxon>
        <taxon>Chordata</taxon>
        <taxon>Craniata</taxon>
        <taxon>Vertebrata</taxon>
        <taxon>Chondrichthyes</taxon>
        <taxon>Elasmobranchii</taxon>
        <taxon>Galeomorphii</taxon>
        <taxon>Galeoidea</taxon>
        <taxon>Orectolobiformes</taxon>
        <taxon>Hemiscylliidae</taxon>
        <taxon>Chiloscyllium</taxon>
    </lineage>
</organism>
<accession>A0A401T3A1</accession>
<evidence type="ECO:0000313" key="3">
    <source>
        <dbReference type="Proteomes" id="UP000287033"/>
    </source>
</evidence>
<dbReference type="AlphaFoldDB" id="A0A401T3A1"/>
<evidence type="ECO:0000313" key="2">
    <source>
        <dbReference type="EMBL" id="GCC37122.1"/>
    </source>
</evidence>
<protein>
    <submittedName>
        <fullName evidence="2">Uncharacterized protein</fullName>
    </submittedName>
</protein>
<feature type="compositionally biased region" description="Basic and acidic residues" evidence="1">
    <location>
        <begin position="158"/>
        <end position="167"/>
    </location>
</feature>
<sequence>MVSRELSVKNHAQNGTEVQLQSGIPLAGRRDINPIGSPGAFRNVLYILQGNERPVAHPTRHKKPLRFRRRRTVHSAPFPAGLRIVGVRLQLRRRPRSGAAERGREVGKGREREKWGEVWWEEGSSNNNPYNNNRHPPQPAPTDEREGKGPGKQLAPDQGDRGKEQLKQSRLRTIKIAHGFEQGACLSAVYEQPPEPGGTEPRHFGYYSMQFRMHVSDCANYWSGWEEPP</sequence>
<comment type="caution">
    <text evidence="2">The sequence shown here is derived from an EMBL/GenBank/DDBJ whole genome shotgun (WGS) entry which is preliminary data.</text>
</comment>
<evidence type="ECO:0000256" key="1">
    <source>
        <dbReference type="SAM" id="MobiDB-lite"/>
    </source>
</evidence>
<proteinExistence type="predicted"/>
<dbReference type="EMBL" id="BEZZ01000944">
    <property type="protein sequence ID" value="GCC37122.1"/>
    <property type="molecule type" value="Genomic_DNA"/>
</dbReference>
<feature type="compositionally biased region" description="Low complexity" evidence="1">
    <location>
        <begin position="126"/>
        <end position="135"/>
    </location>
</feature>
<gene>
    <name evidence="2" type="ORF">chiPu_0015623</name>
</gene>
<keyword evidence="3" id="KW-1185">Reference proteome</keyword>
<reference evidence="2 3" key="1">
    <citation type="journal article" date="2018" name="Nat. Ecol. Evol.">
        <title>Shark genomes provide insights into elasmobranch evolution and the origin of vertebrates.</title>
        <authorList>
            <person name="Hara Y"/>
            <person name="Yamaguchi K"/>
            <person name="Onimaru K"/>
            <person name="Kadota M"/>
            <person name="Koyanagi M"/>
            <person name="Keeley SD"/>
            <person name="Tatsumi K"/>
            <person name="Tanaka K"/>
            <person name="Motone F"/>
            <person name="Kageyama Y"/>
            <person name="Nozu R"/>
            <person name="Adachi N"/>
            <person name="Nishimura O"/>
            <person name="Nakagawa R"/>
            <person name="Tanegashima C"/>
            <person name="Kiyatake I"/>
            <person name="Matsumoto R"/>
            <person name="Murakumo K"/>
            <person name="Nishida K"/>
            <person name="Terakita A"/>
            <person name="Kuratani S"/>
            <person name="Sato K"/>
            <person name="Hyodo S Kuraku.S."/>
        </authorList>
    </citation>
    <scope>NUCLEOTIDE SEQUENCE [LARGE SCALE GENOMIC DNA]</scope>
</reference>